<dbReference type="Gene3D" id="2.30.250.10">
    <property type="entry name" value="Aminopeptidase i, Domain 2"/>
    <property type="match status" value="1"/>
</dbReference>
<dbReference type="NCBIfam" id="NF002759">
    <property type="entry name" value="PRK02813.1"/>
    <property type="match status" value="1"/>
</dbReference>
<gene>
    <name evidence="14" type="ORF">PAUS00366_LOCUS3106</name>
</gene>
<feature type="chain" id="PRO_5031320634" description="aspartyl aminopeptidase" evidence="13">
    <location>
        <begin position="24"/>
        <end position="538"/>
    </location>
</feature>
<accession>A0A7S4ABV7</accession>
<evidence type="ECO:0000256" key="9">
    <source>
        <dbReference type="ARBA" id="ARBA00022833"/>
    </source>
</evidence>
<evidence type="ECO:0000256" key="2">
    <source>
        <dbReference type="ARBA" id="ARBA00001947"/>
    </source>
</evidence>
<keyword evidence="6 11" id="KW-0645">Protease</keyword>
<dbReference type="GO" id="GO:0008237">
    <property type="term" value="F:metallopeptidase activity"/>
    <property type="evidence" value="ECO:0007669"/>
    <property type="project" value="UniProtKB-KW"/>
</dbReference>
<keyword evidence="13" id="KW-0732">Signal</keyword>
<feature type="compositionally biased region" description="Basic and acidic residues" evidence="12">
    <location>
        <begin position="258"/>
        <end position="267"/>
    </location>
</feature>
<dbReference type="GO" id="GO:0006508">
    <property type="term" value="P:proteolysis"/>
    <property type="evidence" value="ECO:0007669"/>
    <property type="project" value="UniProtKB-KW"/>
</dbReference>
<evidence type="ECO:0000256" key="5">
    <source>
        <dbReference type="ARBA" id="ARBA00022438"/>
    </source>
</evidence>
<dbReference type="EC" id="3.4.11.21" evidence="4"/>
<dbReference type="GO" id="GO:0005737">
    <property type="term" value="C:cytoplasm"/>
    <property type="evidence" value="ECO:0007669"/>
    <property type="project" value="UniProtKB-ARBA"/>
</dbReference>
<evidence type="ECO:0000256" key="1">
    <source>
        <dbReference type="ARBA" id="ARBA00001335"/>
    </source>
</evidence>
<dbReference type="CDD" id="cd05658">
    <property type="entry name" value="M18_DAP"/>
    <property type="match status" value="1"/>
</dbReference>
<dbReference type="PANTHER" id="PTHR28570:SF3">
    <property type="entry name" value="ASPARTYL AMINOPEPTIDASE"/>
    <property type="match status" value="1"/>
</dbReference>
<keyword evidence="5 11" id="KW-0031">Aminopeptidase</keyword>
<comment type="similarity">
    <text evidence="3 11">Belongs to the peptidase M18 family.</text>
</comment>
<keyword evidence="7 11" id="KW-0479">Metal-binding</keyword>
<feature type="region of interest" description="Disordered" evidence="12">
    <location>
        <begin position="241"/>
        <end position="267"/>
    </location>
</feature>
<dbReference type="Pfam" id="PF02127">
    <property type="entry name" value="Peptidase_M18"/>
    <property type="match status" value="1"/>
</dbReference>
<evidence type="ECO:0000256" key="13">
    <source>
        <dbReference type="SAM" id="SignalP"/>
    </source>
</evidence>
<dbReference type="PANTHER" id="PTHR28570">
    <property type="entry name" value="ASPARTYL AMINOPEPTIDASE"/>
    <property type="match status" value="1"/>
</dbReference>
<evidence type="ECO:0000313" key="14">
    <source>
        <dbReference type="EMBL" id="CAE0710379.1"/>
    </source>
</evidence>
<keyword evidence="9 11" id="KW-0862">Zinc</keyword>
<dbReference type="FunFam" id="2.30.250.10:FF:000001">
    <property type="entry name" value="Aspartyl aminopeptidase 1"/>
    <property type="match status" value="1"/>
</dbReference>
<dbReference type="EMBL" id="HBIX01003980">
    <property type="protein sequence ID" value="CAE0710379.1"/>
    <property type="molecule type" value="Transcribed_RNA"/>
</dbReference>
<dbReference type="InterPro" id="IPR023358">
    <property type="entry name" value="Peptidase_M18_dom2"/>
</dbReference>
<evidence type="ECO:0000256" key="12">
    <source>
        <dbReference type="SAM" id="MobiDB-lite"/>
    </source>
</evidence>
<keyword evidence="8 11" id="KW-0378">Hydrolase</keyword>
<evidence type="ECO:0000256" key="8">
    <source>
        <dbReference type="ARBA" id="ARBA00022801"/>
    </source>
</evidence>
<evidence type="ECO:0000256" key="3">
    <source>
        <dbReference type="ARBA" id="ARBA00008290"/>
    </source>
</evidence>
<dbReference type="PRINTS" id="PR00932">
    <property type="entry name" value="AMINO1PTASE"/>
</dbReference>
<evidence type="ECO:0000256" key="10">
    <source>
        <dbReference type="ARBA" id="ARBA00023049"/>
    </source>
</evidence>
<comment type="catalytic activity">
    <reaction evidence="1">
        <text>Release of an N-terminal aspartate or glutamate from a peptide, with a preference for aspartate.</text>
        <dbReference type="EC" id="3.4.11.21"/>
    </reaction>
</comment>
<dbReference type="SUPFAM" id="SSF101821">
    <property type="entry name" value="Aminopeptidase/glucanase lid domain"/>
    <property type="match status" value="1"/>
</dbReference>
<dbReference type="GO" id="GO:0004177">
    <property type="term" value="F:aminopeptidase activity"/>
    <property type="evidence" value="ECO:0007669"/>
    <property type="project" value="UniProtKB-KW"/>
</dbReference>
<dbReference type="AlphaFoldDB" id="A0A7S4ABV7"/>
<dbReference type="SUPFAM" id="SSF53187">
    <property type="entry name" value="Zn-dependent exopeptidases"/>
    <property type="match status" value="1"/>
</dbReference>
<name>A0A7S4ABV7_9STRA</name>
<organism evidence="14">
    <name type="scientific">Pseudo-nitzschia australis</name>
    <dbReference type="NCBI Taxonomy" id="44445"/>
    <lineage>
        <taxon>Eukaryota</taxon>
        <taxon>Sar</taxon>
        <taxon>Stramenopiles</taxon>
        <taxon>Ochrophyta</taxon>
        <taxon>Bacillariophyta</taxon>
        <taxon>Bacillariophyceae</taxon>
        <taxon>Bacillariophycidae</taxon>
        <taxon>Bacillariales</taxon>
        <taxon>Bacillariaceae</taxon>
        <taxon>Pseudo-nitzschia</taxon>
    </lineage>
</organism>
<evidence type="ECO:0000256" key="4">
    <source>
        <dbReference type="ARBA" id="ARBA00011965"/>
    </source>
</evidence>
<evidence type="ECO:0000256" key="11">
    <source>
        <dbReference type="RuleBase" id="RU004386"/>
    </source>
</evidence>
<dbReference type="InterPro" id="IPR001948">
    <property type="entry name" value="Peptidase_M18"/>
</dbReference>
<proteinExistence type="inferred from homology"/>
<protein>
    <recommendedName>
        <fullName evidence="4">aspartyl aminopeptidase</fullName>
        <ecNumber evidence="4">3.4.11.21</ecNumber>
    </recommendedName>
</protein>
<dbReference type="GO" id="GO:0008270">
    <property type="term" value="F:zinc ion binding"/>
    <property type="evidence" value="ECO:0007669"/>
    <property type="project" value="InterPro"/>
</dbReference>
<reference evidence="14" key="1">
    <citation type="submission" date="2021-01" db="EMBL/GenBank/DDBJ databases">
        <authorList>
            <person name="Corre E."/>
            <person name="Pelletier E."/>
            <person name="Niang G."/>
            <person name="Scheremetjew M."/>
            <person name="Finn R."/>
            <person name="Kale V."/>
            <person name="Holt S."/>
            <person name="Cochrane G."/>
            <person name="Meng A."/>
            <person name="Brown T."/>
            <person name="Cohen L."/>
        </authorList>
    </citation>
    <scope>NUCLEOTIDE SEQUENCE</scope>
    <source>
        <strain evidence="14">10249 10 AB</strain>
    </source>
</reference>
<feature type="signal peptide" evidence="13">
    <location>
        <begin position="1"/>
        <end position="23"/>
    </location>
</feature>
<keyword evidence="10 11" id="KW-0482">Metalloprotease</keyword>
<evidence type="ECO:0000256" key="6">
    <source>
        <dbReference type="ARBA" id="ARBA00022670"/>
    </source>
</evidence>
<sequence>MFLQSCSHRMAGCLLMTALLLLGNDNGPLFLQCHALSSITMPPMTTTGEHLPLARKAMDYFDRSSDPFLAVQTSIDLLKEAGFEQLDETGTTIEVTRGGKYYYTRNKSSLVAFTVGEKYQAGHGGFKIIGGHTDSPNLRVKPRSKRSDKNAKSIQIGAECYGGGLWHTWFDRDLGLSGRVFCRNRDGDVESIDQRLIKIDRAILRVPTLAIHLESAEERKAFKINKENHLSPILAQAAQKALTGDNNDNSENGDEGDVSSKKDNEDGWTEHQEPLLLKLLASELDIPIEDIVDFELSLFDIQKASLGGVHSEFVHSARLDNLASCFIAIQALVDCAQQDGILENDKDISMVVLYDHEEIGSTSAVGAASPILGEAVKRISSVLNAKEQAIAPHDLYEATVRHSFVVSSDQAHALHPNYASKHEKNHQPQMNAGMVIKRNANQRYATTGPTGILMREISRRSNLPPVQEFIVRQDCGCGSTIGPLISSSTGIRAIDMGCPQLSMHSIRETMGVCDLTNGLELFKAFFIHFREVDESIER</sequence>
<dbReference type="Gene3D" id="3.40.630.10">
    <property type="entry name" value="Zn peptidases"/>
    <property type="match status" value="1"/>
</dbReference>
<evidence type="ECO:0000256" key="7">
    <source>
        <dbReference type="ARBA" id="ARBA00022723"/>
    </source>
</evidence>
<comment type="cofactor">
    <cofactor evidence="2">
        <name>Zn(2+)</name>
        <dbReference type="ChEBI" id="CHEBI:29105"/>
    </cofactor>
</comment>